<feature type="region of interest" description="Disordered" evidence="1">
    <location>
        <begin position="539"/>
        <end position="576"/>
    </location>
</feature>
<dbReference type="InterPro" id="IPR000008">
    <property type="entry name" value="C2_dom"/>
</dbReference>
<reference evidence="3 4" key="1">
    <citation type="submission" date="2016-07" db="EMBL/GenBank/DDBJ databases">
        <title>Pervasive Adenine N6-methylation of Active Genes in Fungi.</title>
        <authorList>
            <consortium name="DOE Joint Genome Institute"/>
            <person name="Mondo S.J."/>
            <person name="Dannebaum R.O."/>
            <person name="Kuo R.C."/>
            <person name="Labutti K."/>
            <person name="Haridas S."/>
            <person name="Kuo A."/>
            <person name="Salamov A."/>
            <person name="Ahrendt S.R."/>
            <person name="Lipzen A."/>
            <person name="Sullivan W."/>
            <person name="Andreopoulos W.B."/>
            <person name="Clum A."/>
            <person name="Lindquist E."/>
            <person name="Daum C."/>
            <person name="Ramamoorthy G.K."/>
            <person name="Gryganskyi A."/>
            <person name="Culley D."/>
            <person name="Magnuson J.K."/>
            <person name="James T.Y."/>
            <person name="O'Malley M.A."/>
            <person name="Stajich J.E."/>
            <person name="Spatafora J.W."/>
            <person name="Visel A."/>
            <person name="Grigoriev I.V."/>
        </authorList>
    </citation>
    <scope>NUCLEOTIDE SEQUENCE [LARGE SCALE GENOMIC DNA]</scope>
    <source>
        <strain evidence="3 4">ATCC 12442</strain>
    </source>
</reference>
<feature type="compositionally biased region" description="Polar residues" evidence="1">
    <location>
        <begin position="176"/>
        <end position="191"/>
    </location>
</feature>
<gene>
    <name evidence="3" type="ORF">DL89DRAFT_320305</name>
</gene>
<dbReference type="SMART" id="SM00239">
    <property type="entry name" value="C2"/>
    <property type="match status" value="1"/>
</dbReference>
<accession>A0A1Y1WMX0</accession>
<keyword evidence="4" id="KW-1185">Reference proteome</keyword>
<dbReference type="Proteomes" id="UP000193922">
    <property type="component" value="Unassembled WGS sequence"/>
</dbReference>
<evidence type="ECO:0000256" key="1">
    <source>
        <dbReference type="SAM" id="MobiDB-lite"/>
    </source>
</evidence>
<dbReference type="Gene3D" id="2.60.40.150">
    <property type="entry name" value="C2 domain"/>
    <property type="match status" value="1"/>
</dbReference>
<dbReference type="STRING" id="61395.A0A1Y1WMX0"/>
<feature type="region of interest" description="Disordered" evidence="1">
    <location>
        <begin position="378"/>
        <end position="410"/>
    </location>
</feature>
<dbReference type="InterPro" id="IPR035892">
    <property type="entry name" value="C2_domain_sf"/>
</dbReference>
<dbReference type="InterPro" id="IPR052981">
    <property type="entry name" value="Ingression_C2_domain"/>
</dbReference>
<evidence type="ECO:0000313" key="3">
    <source>
        <dbReference type="EMBL" id="ORX74891.1"/>
    </source>
</evidence>
<dbReference type="OrthoDB" id="270970at2759"/>
<dbReference type="SUPFAM" id="SSF49562">
    <property type="entry name" value="C2 domain (Calcium/lipid-binding domain, CaLB)"/>
    <property type="match status" value="1"/>
</dbReference>
<dbReference type="PANTHER" id="PTHR47052">
    <property type="entry name" value="CONSERVED SERINE PROLINE-RICH PROTEIN (AFU_ORTHOLOGUE AFUA_2G01790)"/>
    <property type="match status" value="1"/>
</dbReference>
<dbReference type="PANTHER" id="PTHR47052:SF3">
    <property type="entry name" value="INGRESSION PROTEIN 1"/>
    <property type="match status" value="1"/>
</dbReference>
<feature type="compositionally biased region" description="Low complexity" evidence="1">
    <location>
        <begin position="545"/>
        <end position="563"/>
    </location>
</feature>
<dbReference type="RefSeq" id="XP_040748102.1">
    <property type="nucleotide sequence ID" value="XM_040891197.1"/>
</dbReference>
<feature type="region of interest" description="Disordered" evidence="1">
    <location>
        <begin position="133"/>
        <end position="212"/>
    </location>
</feature>
<dbReference type="Pfam" id="PF00168">
    <property type="entry name" value="C2"/>
    <property type="match status" value="1"/>
</dbReference>
<evidence type="ECO:0000259" key="2">
    <source>
        <dbReference type="PROSITE" id="PS50004"/>
    </source>
</evidence>
<dbReference type="GeneID" id="63807845"/>
<organism evidence="3 4">
    <name type="scientific">Linderina pennispora</name>
    <dbReference type="NCBI Taxonomy" id="61395"/>
    <lineage>
        <taxon>Eukaryota</taxon>
        <taxon>Fungi</taxon>
        <taxon>Fungi incertae sedis</taxon>
        <taxon>Zoopagomycota</taxon>
        <taxon>Kickxellomycotina</taxon>
        <taxon>Kickxellomycetes</taxon>
        <taxon>Kickxellales</taxon>
        <taxon>Kickxellaceae</taxon>
        <taxon>Linderina</taxon>
    </lineage>
</organism>
<comment type="caution">
    <text evidence="3">The sequence shown here is derived from an EMBL/GenBank/DDBJ whole genome shotgun (WGS) entry which is preliminary data.</text>
</comment>
<dbReference type="AlphaFoldDB" id="A0A1Y1WMX0"/>
<feature type="domain" description="C2" evidence="2">
    <location>
        <begin position="1"/>
        <end position="110"/>
    </location>
</feature>
<sequence length="576" mass="61830">MSSAVASAEGKLEVHIIGGRNLPNRTRFGKQDSIVELAIGTTKKRTQVDKKGGATPQWNDRLFFSIGGLGKTQLMVRALELDGPHKFEDIGSCVVDLARIFEEEEVDGWYALKHKERPAGQIYIEFTYTPRDGRKRPSKADLAEEDELDTTIPAVAPKVSTPADTLASAPSPLPPQTLNGNSQPGTANTAPSGKASGAPARPALSEVRPYSSASGYRPELVAQYANKHGKKPLPVPVASGTISGGMPPAMMPMGTQFGQTMLPGQFAMGQPNMFGTMANNVSQPVVPVPPMAGMQGQVPQPMGTPQLMNLFSPPNSSDMAVQGKVLPQPPEPVPAFNPAYMGASIAAQPAAAAPPAPSKVLPQPPVAPNSRVTNMGLADQPAGYPAPNQSPGHIQQQPMVQQQPPPQPQQIMTMSQPANMSSISLPQMQFPNDSMMFVPDPMMSNAGGFIPGGATPVPMMMMQGQPQIQQMTAASQMQLQPAIYGTMQPQMQTMYQQADLQMQMVPPQMVPPQMMQPQMMYPPGAVPDPSAPPMMMSYENLQFSQPNFQQPQQPQQPQPQFNPAAYGMQQQYYPSS</sequence>
<name>A0A1Y1WMX0_9FUNG</name>
<evidence type="ECO:0000313" key="4">
    <source>
        <dbReference type="Proteomes" id="UP000193922"/>
    </source>
</evidence>
<protein>
    <recommendedName>
        <fullName evidence="2">C2 domain-containing protein</fullName>
    </recommendedName>
</protein>
<dbReference type="EMBL" id="MCFD01000001">
    <property type="protein sequence ID" value="ORX74891.1"/>
    <property type="molecule type" value="Genomic_DNA"/>
</dbReference>
<proteinExistence type="predicted"/>
<dbReference type="PROSITE" id="PS50004">
    <property type="entry name" value="C2"/>
    <property type="match status" value="1"/>
</dbReference>